<evidence type="ECO:0000313" key="2">
    <source>
        <dbReference type="Proteomes" id="UP000499080"/>
    </source>
</evidence>
<gene>
    <name evidence="1" type="ORF">AVEN_221891_1</name>
</gene>
<proteinExistence type="predicted"/>
<dbReference type="AlphaFoldDB" id="A0A4Y2LRY6"/>
<dbReference type="Proteomes" id="UP000499080">
    <property type="component" value="Unassembled WGS sequence"/>
</dbReference>
<protein>
    <submittedName>
        <fullName evidence="1">Uncharacterized protein</fullName>
    </submittedName>
</protein>
<keyword evidence="2" id="KW-1185">Reference proteome</keyword>
<reference evidence="1 2" key="1">
    <citation type="journal article" date="2019" name="Sci. Rep.">
        <title>Orb-weaving spider Araneus ventricosus genome elucidates the spidroin gene catalogue.</title>
        <authorList>
            <person name="Kono N."/>
            <person name="Nakamura H."/>
            <person name="Ohtoshi R."/>
            <person name="Moran D.A.P."/>
            <person name="Shinohara A."/>
            <person name="Yoshida Y."/>
            <person name="Fujiwara M."/>
            <person name="Mori M."/>
            <person name="Tomita M."/>
            <person name="Arakawa K."/>
        </authorList>
    </citation>
    <scope>NUCLEOTIDE SEQUENCE [LARGE SCALE GENOMIC DNA]</scope>
</reference>
<dbReference type="EMBL" id="BGPR01006131">
    <property type="protein sequence ID" value="GBN16316.1"/>
    <property type="molecule type" value="Genomic_DNA"/>
</dbReference>
<comment type="caution">
    <text evidence="1">The sequence shown here is derived from an EMBL/GenBank/DDBJ whole genome shotgun (WGS) entry which is preliminary data.</text>
</comment>
<name>A0A4Y2LRY6_ARAVE</name>
<sequence length="160" mass="18671">MWDFLQVVERNGTWLLRRLGSVHKRADFVCREELDFTYAGERQVLLRIETRQYSHQGLRVLIFTDRPGPRAHLVGVYIELRNLIVFSSAVQLAVNKFGKTTPCLKTPRICSAIKPRPSAVTLQYTLEEEIRRSRRLQHLPPEYGLYDESAKRTKKMPDDT</sequence>
<accession>A0A4Y2LRY6</accession>
<organism evidence="1 2">
    <name type="scientific">Araneus ventricosus</name>
    <name type="common">Orbweaver spider</name>
    <name type="synonym">Epeira ventricosa</name>
    <dbReference type="NCBI Taxonomy" id="182803"/>
    <lineage>
        <taxon>Eukaryota</taxon>
        <taxon>Metazoa</taxon>
        <taxon>Ecdysozoa</taxon>
        <taxon>Arthropoda</taxon>
        <taxon>Chelicerata</taxon>
        <taxon>Arachnida</taxon>
        <taxon>Araneae</taxon>
        <taxon>Araneomorphae</taxon>
        <taxon>Entelegynae</taxon>
        <taxon>Araneoidea</taxon>
        <taxon>Araneidae</taxon>
        <taxon>Araneus</taxon>
    </lineage>
</organism>
<evidence type="ECO:0000313" key="1">
    <source>
        <dbReference type="EMBL" id="GBN16316.1"/>
    </source>
</evidence>